<name>A0A645H126_9ZZZZ</name>
<dbReference type="InterPro" id="IPR036681">
    <property type="entry name" value="PgpA-like_sf"/>
</dbReference>
<dbReference type="GO" id="GO:0006629">
    <property type="term" value="P:lipid metabolic process"/>
    <property type="evidence" value="ECO:0007669"/>
    <property type="project" value="InterPro"/>
</dbReference>
<dbReference type="CDD" id="cd06971">
    <property type="entry name" value="PgpA"/>
    <property type="match status" value="1"/>
</dbReference>
<evidence type="ECO:0000313" key="2">
    <source>
        <dbReference type="EMBL" id="MPN32400.1"/>
    </source>
</evidence>
<sequence length="151" mass="16874">MVKLLNEEGVGIEDMAILVYDLQKPYVPNVTIEESRESVKSVLSKREVINTVMVGLELDRSARNRRMENKTLEKILIDDQGLFGVDEVLAYTICNIYGSIALTNFGYLDKIKPGIIGVINNNHERCNVFLDDIIGAIVASAASRVAHRHDE</sequence>
<proteinExistence type="predicted"/>
<evidence type="ECO:0000259" key="1">
    <source>
        <dbReference type="Pfam" id="PF04608"/>
    </source>
</evidence>
<organism evidence="2">
    <name type="scientific">bioreactor metagenome</name>
    <dbReference type="NCBI Taxonomy" id="1076179"/>
    <lineage>
        <taxon>unclassified sequences</taxon>
        <taxon>metagenomes</taxon>
        <taxon>ecological metagenomes</taxon>
    </lineage>
</organism>
<dbReference type="InterPro" id="IPR007686">
    <property type="entry name" value="YutG/PgpA"/>
</dbReference>
<dbReference type="PIRSF" id="PIRSF019587">
    <property type="entry name" value="PGPase"/>
    <property type="match status" value="1"/>
</dbReference>
<dbReference type="AlphaFoldDB" id="A0A645H126"/>
<dbReference type="InterPro" id="IPR026038">
    <property type="entry name" value="Put_PGPase"/>
</dbReference>
<comment type="caution">
    <text evidence="2">The sequence shown here is derived from an EMBL/GenBank/DDBJ whole genome shotgun (WGS) entry which is preliminary data.</text>
</comment>
<dbReference type="SUPFAM" id="SSF101307">
    <property type="entry name" value="YutG-like"/>
    <property type="match status" value="1"/>
</dbReference>
<accession>A0A645H126</accession>
<feature type="domain" description="YutG/PgpA" evidence="1">
    <location>
        <begin position="42"/>
        <end position="147"/>
    </location>
</feature>
<dbReference type="EMBL" id="VSSQ01084394">
    <property type="protein sequence ID" value="MPN32400.1"/>
    <property type="molecule type" value="Genomic_DNA"/>
</dbReference>
<dbReference type="Pfam" id="PF04608">
    <property type="entry name" value="PgpA"/>
    <property type="match status" value="1"/>
</dbReference>
<gene>
    <name evidence="2" type="primary">ypjQ_4</name>
    <name evidence="2" type="ORF">SDC9_179878</name>
</gene>
<reference evidence="2" key="1">
    <citation type="submission" date="2019-08" db="EMBL/GenBank/DDBJ databases">
        <authorList>
            <person name="Kucharzyk K."/>
            <person name="Murdoch R.W."/>
            <person name="Higgins S."/>
            <person name="Loffler F."/>
        </authorList>
    </citation>
    <scope>NUCLEOTIDE SEQUENCE</scope>
</reference>
<protein>
    <recommendedName>
        <fullName evidence="1">YutG/PgpA domain-containing protein</fullName>
    </recommendedName>
</protein>
<dbReference type="Gene3D" id="1.10.3760.10">
    <property type="entry name" value="PgpA-like"/>
    <property type="match status" value="1"/>
</dbReference>
<dbReference type="GO" id="GO:0008962">
    <property type="term" value="F:phosphatidylglycerophosphatase activity"/>
    <property type="evidence" value="ECO:0007669"/>
    <property type="project" value="InterPro"/>
</dbReference>